<dbReference type="PANTHER" id="PTHR30417">
    <property type="entry name" value="N-ACETYLMURAMOYL-L-ALANINE AMIDASE AMID"/>
    <property type="match status" value="1"/>
</dbReference>
<dbReference type="Gene3D" id="3.40.80.10">
    <property type="entry name" value="Peptidoglycan recognition protein-like"/>
    <property type="match status" value="1"/>
</dbReference>
<feature type="chain" id="PRO_5045677352" description="N-acetylmuramoyl-L-alanine amidase" evidence="5">
    <location>
        <begin position="47"/>
        <end position="679"/>
    </location>
</feature>
<evidence type="ECO:0000256" key="1">
    <source>
        <dbReference type="ARBA" id="ARBA00001561"/>
    </source>
</evidence>
<dbReference type="RefSeq" id="WP_205355481.1">
    <property type="nucleotide sequence ID" value="NZ_JADKYB010000002.1"/>
</dbReference>
<keyword evidence="3" id="KW-0378">Hydrolase</keyword>
<dbReference type="SUPFAM" id="SSF53955">
    <property type="entry name" value="Lysozyme-like"/>
    <property type="match status" value="1"/>
</dbReference>
<dbReference type="InterPro" id="IPR051206">
    <property type="entry name" value="NAMLAA_amidase_2"/>
</dbReference>
<feature type="signal peptide" evidence="5">
    <location>
        <begin position="1"/>
        <end position="46"/>
    </location>
</feature>
<name>A0ABS2TM66_9ACTN</name>
<dbReference type="EMBL" id="JADKYB010000002">
    <property type="protein sequence ID" value="MBM9503591.1"/>
    <property type="molecule type" value="Genomic_DNA"/>
</dbReference>
<dbReference type="PANTHER" id="PTHR30417:SF1">
    <property type="entry name" value="N-ACETYLMURAMOYL-L-ALANINE AMIDASE AMID"/>
    <property type="match status" value="1"/>
</dbReference>
<evidence type="ECO:0000313" key="8">
    <source>
        <dbReference type="Proteomes" id="UP000749040"/>
    </source>
</evidence>
<comment type="catalytic activity">
    <reaction evidence="1">
        <text>Hydrolyzes the link between N-acetylmuramoyl residues and L-amino acid residues in certain cell-wall glycopeptides.</text>
        <dbReference type="EC" id="3.5.1.28"/>
    </reaction>
</comment>
<dbReference type="InterPro" id="IPR006311">
    <property type="entry name" value="TAT_signal"/>
</dbReference>
<feature type="domain" description="N-acetylmuramoyl-L-alanine amidase" evidence="6">
    <location>
        <begin position="281"/>
        <end position="419"/>
    </location>
</feature>
<keyword evidence="4" id="KW-0961">Cell wall biogenesis/degradation</keyword>
<dbReference type="EC" id="3.5.1.28" evidence="2"/>
<dbReference type="InterPro" id="IPR002502">
    <property type="entry name" value="Amidase_domain"/>
</dbReference>
<sequence length="679" mass="73510">MHSPLSPHTPEPRLGRPRRRAVTLAAALSLLAGLSVTAVTSTAAHAVDPQGRRQAEFAAAAQEFGVPLPVLEAVSYYETRWEAHAGQENAEAGYGPMNLTDLTTKELDADGLSTLSPRYADLLKAPAEHTAPAAAALLGTDAATVQSDEAQNIRGGAALLAQYARGYGRGELPRTVDGWYAAAARYSQATEDKVAQTFADGVWDTMRSGQTRTTQDGQQITLAPVPGLHPNREDVTKLGLKDVTPPKSDQKPECPPSLDCDVIPGAYTLLDPNNLTDYGSHDLADRPHDLQIRYITLHTTDETYDGTLDLFRDPTYAAGAHYVVRSSDGHVTQMIPTKDIAWDSGNRSFYQHSIGIEQEAWATHGAAWFSEDLYRSTASLVKYLAAKYDIPLDRAHILGHDNVPGTTESGVATQHWDPGPGWDWEHFFDLLGAPIHPTAAPGSPVVAIKPGFAHNPQTTTYCDDVQGYKQFPGPYRSFDCPVTSTDAPSSFVPLYTAPSTTAALLSDPYLHKDGSPGTDAMNDWGDKAPTGEQYVVADRRPGWTAIWFGGQEAWFQDSAAHPATVPQQALRIVPKPGRTSIPVYTTAYPEASVYPPDFVAFEGGTPPRPQTARAKYTIPAGQSYVAAGPAVNTDSYYAINYDGSAPYDQHDFVGQTKVYEIVYNHRMAFVNAADVDLVK</sequence>
<reference evidence="7 8" key="1">
    <citation type="submission" date="2021-01" db="EMBL/GenBank/DDBJ databases">
        <title>Streptomyces acididurans sp. nov., isolated from a peat swamp forest soil.</title>
        <authorList>
            <person name="Chantavorakit T."/>
            <person name="Duangmal K."/>
        </authorList>
    </citation>
    <scope>NUCLEOTIDE SEQUENCE [LARGE SCALE GENOMIC DNA]</scope>
    <source>
        <strain evidence="7 8">KK5PA1</strain>
    </source>
</reference>
<accession>A0ABS2TM66</accession>
<dbReference type="InterPro" id="IPR023346">
    <property type="entry name" value="Lysozyme-like_dom_sf"/>
</dbReference>
<dbReference type="PROSITE" id="PS51318">
    <property type="entry name" value="TAT"/>
    <property type="match status" value="1"/>
</dbReference>
<dbReference type="SUPFAM" id="SSF55846">
    <property type="entry name" value="N-acetylmuramoyl-L-alanine amidase-like"/>
    <property type="match status" value="1"/>
</dbReference>
<evidence type="ECO:0000256" key="5">
    <source>
        <dbReference type="SAM" id="SignalP"/>
    </source>
</evidence>
<dbReference type="CDD" id="cd06583">
    <property type="entry name" value="PGRP"/>
    <property type="match status" value="1"/>
</dbReference>
<evidence type="ECO:0000256" key="4">
    <source>
        <dbReference type="ARBA" id="ARBA00023316"/>
    </source>
</evidence>
<organism evidence="7 8">
    <name type="scientific">Actinacidiphila acididurans</name>
    <dbReference type="NCBI Taxonomy" id="2784346"/>
    <lineage>
        <taxon>Bacteria</taxon>
        <taxon>Bacillati</taxon>
        <taxon>Actinomycetota</taxon>
        <taxon>Actinomycetes</taxon>
        <taxon>Kitasatosporales</taxon>
        <taxon>Streptomycetaceae</taxon>
        <taxon>Actinacidiphila</taxon>
    </lineage>
</organism>
<evidence type="ECO:0000256" key="3">
    <source>
        <dbReference type="ARBA" id="ARBA00022801"/>
    </source>
</evidence>
<dbReference type="InterPro" id="IPR036505">
    <property type="entry name" value="Amidase/PGRP_sf"/>
</dbReference>
<keyword evidence="5" id="KW-0732">Signal</keyword>
<comment type="caution">
    <text evidence="7">The sequence shown here is derived from an EMBL/GenBank/DDBJ whole genome shotgun (WGS) entry which is preliminary data.</text>
</comment>
<keyword evidence="8" id="KW-1185">Reference proteome</keyword>
<gene>
    <name evidence="7" type="ORF">ITX44_03410</name>
</gene>
<dbReference type="Gene3D" id="1.10.530.10">
    <property type="match status" value="1"/>
</dbReference>
<proteinExistence type="predicted"/>
<dbReference type="SMART" id="SM00644">
    <property type="entry name" value="Ami_2"/>
    <property type="match status" value="1"/>
</dbReference>
<evidence type="ECO:0000256" key="2">
    <source>
        <dbReference type="ARBA" id="ARBA00011901"/>
    </source>
</evidence>
<dbReference type="Proteomes" id="UP000749040">
    <property type="component" value="Unassembled WGS sequence"/>
</dbReference>
<evidence type="ECO:0000259" key="6">
    <source>
        <dbReference type="SMART" id="SM00644"/>
    </source>
</evidence>
<dbReference type="Pfam" id="PF01510">
    <property type="entry name" value="Amidase_2"/>
    <property type="match status" value="1"/>
</dbReference>
<protein>
    <recommendedName>
        <fullName evidence="2">N-acetylmuramoyl-L-alanine amidase</fullName>
        <ecNumber evidence="2">3.5.1.28</ecNumber>
    </recommendedName>
</protein>
<evidence type="ECO:0000313" key="7">
    <source>
        <dbReference type="EMBL" id="MBM9503591.1"/>
    </source>
</evidence>